<reference evidence="1 2" key="1">
    <citation type="journal article" date="2024" name="J Genomics">
        <title>Draft genome sequencing and assembly of Favolaschia claudopus CIRM-BRFM 2984 isolated from oak limbs.</title>
        <authorList>
            <person name="Navarro D."/>
            <person name="Drula E."/>
            <person name="Chaduli D."/>
            <person name="Cazenave R."/>
            <person name="Ahrendt S."/>
            <person name="Wang J."/>
            <person name="Lipzen A."/>
            <person name="Daum C."/>
            <person name="Barry K."/>
            <person name="Grigoriev I.V."/>
            <person name="Favel A."/>
            <person name="Rosso M.N."/>
            <person name="Martin F."/>
        </authorList>
    </citation>
    <scope>NUCLEOTIDE SEQUENCE [LARGE SCALE GENOMIC DNA]</scope>
    <source>
        <strain evidence="1 2">CIRM-BRFM 2984</strain>
    </source>
</reference>
<evidence type="ECO:0000313" key="1">
    <source>
        <dbReference type="EMBL" id="KAK7059564.1"/>
    </source>
</evidence>
<sequence>MQRATSVDNYEGVDVRRFEFGTQPATAGRDNCGNLLPDIAGGKGGRSVWRIKRVNSSKKPTTPNSLLGTATSSHPQEGLIEFEAGNPVPDSISTDLAISRPQICRKFIQLLHLVRSYAHPRRKNPLPTLSLLLVKLLTAYQFNRQRRRRSARLLAMSVRGDELYRRLNAKGCARVVDATKQRVRATATS</sequence>
<evidence type="ECO:0000313" key="2">
    <source>
        <dbReference type="Proteomes" id="UP001362999"/>
    </source>
</evidence>
<protein>
    <submittedName>
        <fullName evidence="1">Uncharacterized protein</fullName>
    </submittedName>
</protein>
<gene>
    <name evidence="1" type="ORF">R3P38DRAFT_2758983</name>
</gene>
<dbReference type="EMBL" id="JAWWNJ010000003">
    <property type="protein sequence ID" value="KAK7059564.1"/>
    <property type="molecule type" value="Genomic_DNA"/>
</dbReference>
<dbReference type="AlphaFoldDB" id="A0AAW0E2R4"/>
<accession>A0AAW0E2R4</accession>
<dbReference type="Proteomes" id="UP001362999">
    <property type="component" value="Unassembled WGS sequence"/>
</dbReference>
<keyword evidence="2" id="KW-1185">Reference proteome</keyword>
<name>A0AAW0E2R4_9AGAR</name>
<comment type="caution">
    <text evidence="1">The sequence shown here is derived from an EMBL/GenBank/DDBJ whole genome shotgun (WGS) entry which is preliminary data.</text>
</comment>
<organism evidence="1 2">
    <name type="scientific">Favolaschia claudopus</name>
    <dbReference type="NCBI Taxonomy" id="2862362"/>
    <lineage>
        <taxon>Eukaryota</taxon>
        <taxon>Fungi</taxon>
        <taxon>Dikarya</taxon>
        <taxon>Basidiomycota</taxon>
        <taxon>Agaricomycotina</taxon>
        <taxon>Agaricomycetes</taxon>
        <taxon>Agaricomycetidae</taxon>
        <taxon>Agaricales</taxon>
        <taxon>Marasmiineae</taxon>
        <taxon>Mycenaceae</taxon>
        <taxon>Favolaschia</taxon>
    </lineage>
</organism>
<proteinExistence type="predicted"/>